<keyword evidence="2" id="KW-1185">Reference proteome</keyword>
<evidence type="ECO:0000313" key="1">
    <source>
        <dbReference type="EMBL" id="CAD7038718.1"/>
    </source>
</evidence>
<dbReference type="InterPro" id="IPR010385">
    <property type="entry name" value="DUF982"/>
</dbReference>
<gene>
    <name evidence="1" type="ORF">REJC140_00659</name>
</gene>
<evidence type="ECO:0000313" key="2">
    <source>
        <dbReference type="Proteomes" id="UP000606921"/>
    </source>
</evidence>
<dbReference type="Pfam" id="PF06169">
    <property type="entry name" value="DUF982"/>
    <property type="match status" value="1"/>
</dbReference>
<protein>
    <recommendedName>
        <fullName evidence="3">DUF982 domain-containing protein</fullName>
    </recommendedName>
</protein>
<name>A0ABN7JNB9_9HYPH</name>
<accession>A0ABN7JNB9</accession>
<comment type="caution">
    <text evidence="1">The sequence shown here is derived from an EMBL/GenBank/DDBJ whole genome shotgun (WGS) entry which is preliminary data.</text>
</comment>
<dbReference type="EMBL" id="CABFWF030000012">
    <property type="protein sequence ID" value="CAD7038718.1"/>
    <property type="molecule type" value="Genomic_DNA"/>
</dbReference>
<reference evidence="1 2" key="1">
    <citation type="submission" date="2020-11" db="EMBL/GenBank/DDBJ databases">
        <authorList>
            <person name="Lassalle F."/>
        </authorList>
    </citation>
    <scope>NUCLEOTIDE SEQUENCE [LARGE SCALE GENOMIC DNA]</scope>
    <source>
        <strain evidence="1 2">JC140</strain>
    </source>
</reference>
<proteinExistence type="predicted"/>
<dbReference type="RefSeq" id="WP_142592730.1">
    <property type="nucleotide sequence ID" value="NZ_CABFWF030000012.1"/>
</dbReference>
<sequence length="96" mass="10993">MNMMIRTSDVRWLTPVRVRIGYGFPETIRTPHEALSYLHYRWPAVDGDHYRQAKVLCAEAVEHPGLTEAAREAFLHACIEAKMLDEAPSQMPLTAR</sequence>
<dbReference type="Proteomes" id="UP000606921">
    <property type="component" value="Unassembled WGS sequence"/>
</dbReference>
<evidence type="ECO:0008006" key="3">
    <source>
        <dbReference type="Google" id="ProtNLM"/>
    </source>
</evidence>
<organism evidence="1 2">
    <name type="scientific">Pseudorhizobium endolithicum</name>
    <dbReference type="NCBI Taxonomy" id="1191678"/>
    <lineage>
        <taxon>Bacteria</taxon>
        <taxon>Pseudomonadati</taxon>
        <taxon>Pseudomonadota</taxon>
        <taxon>Alphaproteobacteria</taxon>
        <taxon>Hyphomicrobiales</taxon>
        <taxon>Rhizobiaceae</taxon>
        <taxon>Rhizobium/Agrobacterium group</taxon>
        <taxon>Pseudorhizobium</taxon>
    </lineage>
</organism>
<dbReference type="Gene3D" id="6.10.250.730">
    <property type="match status" value="1"/>
</dbReference>